<dbReference type="InterPro" id="IPR010987">
    <property type="entry name" value="Glutathione-S-Trfase_C-like"/>
</dbReference>
<dbReference type="Pfam" id="PF00043">
    <property type="entry name" value="GST_C"/>
    <property type="match status" value="1"/>
</dbReference>
<dbReference type="RefSeq" id="WP_110094510.1">
    <property type="nucleotide sequence ID" value="NZ_NKUE01000005.1"/>
</dbReference>
<dbReference type="Gene3D" id="3.40.30.10">
    <property type="entry name" value="Glutaredoxin"/>
    <property type="match status" value="1"/>
</dbReference>
<dbReference type="SUPFAM" id="SSF52833">
    <property type="entry name" value="Thioredoxin-like"/>
    <property type="match status" value="1"/>
</dbReference>
<dbReference type="CDD" id="cd00299">
    <property type="entry name" value="GST_C_family"/>
    <property type="match status" value="1"/>
</dbReference>
<dbReference type="PROSITE" id="PS50404">
    <property type="entry name" value="GST_NTER"/>
    <property type="match status" value="1"/>
</dbReference>
<dbReference type="SFLD" id="SFLDS00019">
    <property type="entry name" value="Glutathione_Transferase_(cytos"/>
    <property type="match status" value="1"/>
</dbReference>
<accession>A0A2S3W3M7</accession>
<dbReference type="PANTHER" id="PTHR43969:SF9">
    <property type="entry name" value="GLUTATHIONE S TRANSFERASE D10, ISOFORM A-RELATED"/>
    <property type="match status" value="1"/>
</dbReference>
<dbReference type="GO" id="GO:0006749">
    <property type="term" value="P:glutathione metabolic process"/>
    <property type="evidence" value="ECO:0007669"/>
    <property type="project" value="TreeGrafter"/>
</dbReference>
<dbReference type="OrthoDB" id="9794721at2"/>
<keyword evidence="5" id="KW-1185">Reference proteome</keyword>
<gene>
    <name evidence="4" type="ORF">KMAL_08470</name>
</gene>
<evidence type="ECO:0008006" key="6">
    <source>
        <dbReference type="Google" id="ProtNLM"/>
    </source>
</evidence>
<sequence length="222" mass="25528">MRILYHLPLSPYSRKVRLALGEKRLPFELKMERVWERRPDYLAHNPAGTVPMLVEETGLAIPDSWVICEYLEEAYPDTPLLGRTLAERVEVRRLVVWFDEKFGNEVTRNLLNEKVMKRISGRGNPDGGALRAGYANIRFHLSYIDWLAETRQWMAGNMLSLADFAAASHLSCLDFIDDIAWDSAPAAKDWYARIKSRPCFRSLLQDRVSGMTPPAHYADLDF</sequence>
<dbReference type="InterPro" id="IPR040079">
    <property type="entry name" value="Glutathione_S-Trfase"/>
</dbReference>
<dbReference type="InterPro" id="IPR004045">
    <property type="entry name" value="Glutathione_S-Trfase_N"/>
</dbReference>
<evidence type="ECO:0000259" key="2">
    <source>
        <dbReference type="PROSITE" id="PS50404"/>
    </source>
</evidence>
<evidence type="ECO:0000313" key="4">
    <source>
        <dbReference type="EMBL" id="POF63471.1"/>
    </source>
</evidence>
<reference evidence="4 5" key="1">
    <citation type="submission" date="2018-01" db="EMBL/GenBank/DDBJ databases">
        <title>Draft Genome Sequence of Komagataeibacter maltaceti LMG 1529, a Vinegar Producing Acetic Acid Bacterium Isolated from Malt Vinegar Brewery Acetifiers.</title>
        <authorList>
            <person name="Zhang Q."/>
            <person name="Hollensteiner J."/>
            <person name="Poehlein A."/>
            <person name="Daniel R."/>
        </authorList>
    </citation>
    <scope>NUCLEOTIDE SEQUENCE [LARGE SCALE GENOMIC DNA]</scope>
    <source>
        <strain evidence="4 5">LMG 1529</strain>
    </source>
</reference>
<protein>
    <recommendedName>
        <fullName evidence="6">Glutathione S-transferase</fullName>
    </recommendedName>
</protein>
<dbReference type="SUPFAM" id="SSF47616">
    <property type="entry name" value="GST C-terminal domain-like"/>
    <property type="match status" value="1"/>
</dbReference>
<feature type="domain" description="GST C-terminal" evidence="3">
    <location>
        <begin position="84"/>
        <end position="214"/>
    </location>
</feature>
<dbReference type="SFLD" id="SFLDG00358">
    <property type="entry name" value="Main_(cytGST)"/>
    <property type="match status" value="1"/>
</dbReference>
<dbReference type="EMBL" id="POTC01000007">
    <property type="protein sequence ID" value="POF63471.1"/>
    <property type="molecule type" value="Genomic_DNA"/>
</dbReference>
<evidence type="ECO:0000256" key="1">
    <source>
        <dbReference type="ARBA" id="ARBA00011738"/>
    </source>
</evidence>
<dbReference type="Proteomes" id="UP000237344">
    <property type="component" value="Unassembled WGS sequence"/>
</dbReference>
<feature type="domain" description="GST N-terminal" evidence="2">
    <location>
        <begin position="1"/>
        <end position="79"/>
    </location>
</feature>
<proteinExistence type="predicted"/>
<dbReference type="Pfam" id="PF13417">
    <property type="entry name" value="GST_N_3"/>
    <property type="match status" value="1"/>
</dbReference>
<comment type="subunit">
    <text evidence="1">Homodimer.</text>
</comment>
<evidence type="ECO:0000259" key="3">
    <source>
        <dbReference type="PROSITE" id="PS50405"/>
    </source>
</evidence>
<name>A0A2S3W3M7_9PROT</name>
<organism evidence="4 5">
    <name type="scientific">Novacetimonas maltaceti</name>
    <dbReference type="NCBI Taxonomy" id="1203393"/>
    <lineage>
        <taxon>Bacteria</taxon>
        <taxon>Pseudomonadati</taxon>
        <taxon>Pseudomonadota</taxon>
        <taxon>Alphaproteobacteria</taxon>
        <taxon>Acetobacterales</taxon>
        <taxon>Acetobacteraceae</taxon>
        <taxon>Novacetimonas</taxon>
    </lineage>
</organism>
<dbReference type="CDD" id="cd00570">
    <property type="entry name" value="GST_N_family"/>
    <property type="match status" value="1"/>
</dbReference>
<dbReference type="GO" id="GO:0004364">
    <property type="term" value="F:glutathione transferase activity"/>
    <property type="evidence" value="ECO:0007669"/>
    <property type="project" value="TreeGrafter"/>
</dbReference>
<dbReference type="PANTHER" id="PTHR43969">
    <property type="entry name" value="GLUTATHIONE S TRANSFERASE D10, ISOFORM A-RELATED"/>
    <property type="match status" value="1"/>
</dbReference>
<dbReference type="Gene3D" id="1.20.1050.10">
    <property type="match status" value="1"/>
</dbReference>
<dbReference type="InterPro" id="IPR036282">
    <property type="entry name" value="Glutathione-S-Trfase_C_sf"/>
</dbReference>
<dbReference type="InterPro" id="IPR036249">
    <property type="entry name" value="Thioredoxin-like_sf"/>
</dbReference>
<evidence type="ECO:0000313" key="5">
    <source>
        <dbReference type="Proteomes" id="UP000237344"/>
    </source>
</evidence>
<comment type="caution">
    <text evidence="4">The sequence shown here is derived from an EMBL/GenBank/DDBJ whole genome shotgun (WGS) entry which is preliminary data.</text>
</comment>
<dbReference type="AlphaFoldDB" id="A0A2S3W3M7"/>
<dbReference type="PROSITE" id="PS50405">
    <property type="entry name" value="GST_CTER"/>
    <property type="match status" value="1"/>
</dbReference>
<dbReference type="InterPro" id="IPR004046">
    <property type="entry name" value="GST_C"/>
</dbReference>